<keyword evidence="2" id="KW-0175">Coiled coil</keyword>
<dbReference type="NCBIfam" id="TIGR01730">
    <property type="entry name" value="RND_mfp"/>
    <property type="match status" value="1"/>
</dbReference>
<dbReference type="Proteomes" id="UP000662703">
    <property type="component" value="Unassembled WGS sequence"/>
</dbReference>
<protein>
    <submittedName>
        <fullName evidence="5">RND family efflux transporter MFP subunit</fullName>
    </submittedName>
</protein>
<keyword evidence="3" id="KW-0472">Membrane</keyword>
<dbReference type="Gene3D" id="2.40.50.100">
    <property type="match status" value="1"/>
</dbReference>
<dbReference type="InterPro" id="IPR058625">
    <property type="entry name" value="MdtA-like_BSH"/>
</dbReference>
<keyword evidence="3" id="KW-1133">Transmembrane helix</keyword>
<organism evidence="5 6">
    <name type="scientific">Alloalcanivorax profundimaris</name>
    <dbReference type="NCBI Taxonomy" id="2735259"/>
    <lineage>
        <taxon>Bacteria</taxon>
        <taxon>Pseudomonadati</taxon>
        <taxon>Pseudomonadota</taxon>
        <taxon>Gammaproteobacteria</taxon>
        <taxon>Oceanospirillales</taxon>
        <taxon>Alcanivoracaceae</taxon>
        <taxon>Alloalcanivorax</taxon>
    </lineage>
</organism>
<evidence type="ECO:0000256" key="2">
    <source>
        <dbReference type="SAM" id="Coils"/>
    </source>
</evidence>
<feature type="coiled-coil region" evidence="2">
    <location>
        <begin position="176"/>
        <end position="203"/>
    </location>
</feature>
<feature type="transmembrane region" description="Helical" evidence="3">
    <location>
        <begin position="20"/>
        <end position="41"/>
    </location>
</feature>
<dbReference type="SUPFAM" id="SSF111369">
    <property type="entry name" value="HlyD-like secretion proteins"/>
    <property type="match status" value="1"/>
</dbReference>
<comment type="caution">
    <text evidence="5">The sequence shown here is derived from an EMBL/GenBank/DDBJ whole genome shotgun (WGS) entry which is preliminary data.</text>
</comment>
<evidence type="ECO:0000256" key="1">
    <source>
        <dbReference type="ARBA" id="ARBA00009477"/>
    </source>
</evidence>
<dbReference type="Gene3D" id="1.10.287.470">
    <property type="entry name" value="Helix hairpin bin"/>
    <property type="match status" value="1"/>
</dbReference>
<proteinExistence type="inferred from homology"/>
<gene>
    <name evidence="5" type="ORF">Y5W_03560</name>
</gene>
<keyword evidence="3" id="KW-0812">Transmembrane</keyword>
<dbReference type="PANTHER" id="PTHR30469:SF15">
    <property type="entry name" value="HLYD FAMILY OF SECRETION PROTEINS"/>
    <property type="match status" value="1"/>
</dbReference>
<sequence>MSNPVDDRAARPESGRAGRLKTALISLAILLAGIALMVLIFKTEPTATRRDVAKETAMLVEVTAAEGGTFRPRIEVMGRVVPAREVALSARVGGRVIEQSDAFEPGGRVGEGELLLRLDPADYETTLRQRRSELEQARADLELEQGRQSVARQDFELLGEELDQGNRALVLRQPQLKQARARVEAAEAALRRARLDLQRTRLTAPFDAQILSRSVTLGSQINAGDALGRLVATDRYWVEASVPLSRLRWLRFAEDEGEDGAPVTLRQDAVWGENRHRQGRLRRLVGELDDAARLARVLITVDDPLALEAPEGTPALMLGGFVRTLIEGRELRDVVRLERGLVRRDDTVWVMTDGALDIRSVKVLLRDAGHAYIAEGLEPGDRVVRTDLATVVDGAALRLEQPGEEAPE</sequence>
<reference evidence="5 6" key="1">
    <citation type="submission" date="2012-09" db="EMBL/GenBank/DDBJ databases">
        <title>Genome Sequence of alkane-degrading Bacterium Alcanivorax sp. 521-1.</title>
        <authorList>
            <person name="Lai Q."/>
            <person name="Shao Z."/>
        </authorList>
    </citation>
    <scope>NUCLEOTIDE SEQUENCE [LARGE SCALE GENOMIC DNA]</scope>
    <source>
        <strain evidence="5 6">521-1</strain>
    </source>
</reference>
<name>A0ABS0AXS5_9GAMM</name>
<dbReference type="EMBL" id="ARXX01000085">
    <property type="protein sequence ID" value="MBF5058266.1"/>
    <property type="molecule type" value="Genomic_DNA"/>
</dbReference>
<comment type="similarity">
    <text evidence="1">Belongs to the membrane fusion protein (MFP) (TC 8.A.1) family.</text>
</comment>
<evidence type="ECO:0000313" key="5">
    <source>
        <dbReference type="EMBL" id="MBF5058266.1"/>
    </source>
</evidence>
<keyword evidence="6" id="KW-1185">Reference proteome</keyword>
<evidence type="ECO:0000313" key="6">
    <source>
        <dbReference type="Proteomes" id="UP000662703"/>
    </source>
</evidence>
<dbReference type="PANTHER" id="PTHR30469">
    <property type="entry name" value="MULTIDRUG RESISTANCE PROTEIN MDTA"/>
    <property type="match status" value="1"/>
</dbReference>
<evidence type="ECO:0000259" key="4">
    <source>
        <dbReference type="Pfam" id="PF25917"/>
    </source>
</evidence>
<dbReference type="Pfam" id="PF25917">
    <property type="entry name" value="BSH_RND"/>
    <property type="match status" value="1"/>
</dbReference>
<accession>A0ABS0AXS5</accession>
<dbReference type="InterPro" id="IPR006143">
    <property type="entry name" value="RND_pump_MFP"/>
</dbReference>
<dbReference type="RefSeq" id="WP_194866264.1">
    <property type="nucleotide sequence ID" value="NZ_ARXX01000085.1"/>
</dbReference>
<evidence type="ECO:0000256" key="3">
    <source>
        <dbReference type="SAM" id="Phobius"/>
    </source>
</evidence>
<dbReference type="Gene3D" id="2.40.420.20">
    <property type="match status" value="1"/>
</dbReference>
<feature type="domain" description="Multidrug resistance protein MdtA-like barrel-sandwich hybrid" evidence="4">
    <location>
        <begin position="84"/>
        <end position="231"/>
    </location>
</feature>
<dbReference type="Gene3D" id="2.40.30.170">
    <property type="match status" value="1"/>
</dbReference>